<accession>A0A9W9CUG8</accession>
<dbReference type="GO" id="GO:0005811">
    <property type="term" value="C:lipid droplet"/>
    <property type="evidence" value="ECO:0007669"/>
    <property type="project" value="UniProtKB-SubCell"/>
</dbReference>
<gene>
    <name evidence="5" type="ORF">N0V93_006158</name>
</gene>
<keyword evidence="6" id="KW-1185">Reference proteome</keyword>
<sequence length="346" mass="38964">MISEITLPSPNVAQHPSARHTLLYFFTGNPGYISYYVPFFTRLRSLLNDIEAKHSHKALFTIAGRNYIGFDDADHSPPFNTTTHKPFNVEAEIQYSFKHLLAANAIPSPAARQGEPFDDVVLMGHSLGTYIALEIFHRHLHERSIAPGLNLKSGILLFATISHLAKSPKGVNFNLLRRTPVLGTYIPLIARAGLSLLPTAAIRWVVSRVIGMPPHATEVTTNFLTSRDGVYQALYLGFDEMAVISEESWAEELWEIADEAVAHKHEVPKFFILFGGQDHWVSNEHRDRFIETREEHVKREGVPGHKRGRTRIEVDETGLPHDFCISHSETVAEKVAVWVDEIAEHL</sequence>
<dbReference type="AlphaFoldDB" id="A0A9W9CUG8"/>
<dbReference type="Proteomes" id="UP001140453">
    <property type="component" value="Unassembled WGS sequence"/>
</dbReference>
<organism evidence="5 6">
    <name type="scientific">Gnomoniopsis smithogilvyi</name>
    <dbReference type="NCBI Taxonomy" id="1191159"/>
    <lineage>
        <taxon>Eukaryota</taxon>
        <taxon>Fungi</taxon>
        <taxon>Dikarya</taxon>
        <taxon>Ascomycota</taxon>
        <taxon>Pezizomycotina</taxon>
        <taxon>Sordariomycetes</taxon>
        <taxon>Sordariomycetidae</taxon>
        <taxon>Diaporthales</taxon>
        <taxon>Gnomoniaceae</taxon>
        <taxon>Gnomoniopsis</taxon>
    </lineage>
</organism>
<evidence type="ECO:0008006" key="7">
    <source>
        <dbReference type="Google" id="ProtNLM"/>
    </source>
</evidence>
<dbReference type="PANTHER" id="PTHR13390">
    <property type="entry name" value="LIPASE"/>
    <property type="match status" value="1"/>
</dbReference>
<dbReference type="SUPFAM" id="SSF53474">
    <property type="entry name" value="alpha/beta-Hydrolases"/>
    <property type="match status" value="1"/>
</dbReference>
<dbReference type="EMBL" id="JAPEVB010000004">
    <property type="protein sequence ID" value="KAJ4388699.1"/>
    <property type="molecule type" value="Genomic_DNA"/>
</dbReference>
<evidence type="ECO:0000256" key="3">
    <source>
        <dbReference type="ARBA" id="ARBA00022677"/>
    </source>
</evidence>
<proteinExistence type="inferred from homology"/>
<comment type="similarity">
    <text evidence="2">Belongs to the AB hydrolase superfamily. LDAH family.</text>
</comment>
<evidence type="ECO:0000313" key="5">
    <source>
        <dbReference type="EMBL" id="KAJ4388699.1"/>
    </source>
</evidence>
<dbReference type="Gene3D" id="3.40.50.1820">
    <property type="entry name" value="alpha/beta hydrolase"/>
    <property type="match status" value="1"/>
</dbReference>
<evidence type="ECO:0000313" key="6">
    <source>
        <dbReference type="Proteomes" id="UP001140453"/>
    </source>
</evidence>
<evidence type="ECO:0000256" key="4">
    <source>
        <dbReference type="ARBA" id="ARBA00022801"/>
    </source>
</evidence>
<comment type="subcellular location">
    <subcellularLocation>
        <location evidence="1">Lipid droplet</location>
    </subcellularLocation>
</comment>
<name>A0A9W9CUG8_9PEZI</name>
<comment type="caution">
    <text evidence="5">The sequence shown here is derived from an EMBL/GenBank/DDBJ whole genome shotgun (WGS) entry which is preliminary data.</text>
</comment>
<reference evidence="5" key="1">
    <citation type="submission" date="2022-10" db="EMBL/GenBank/DDBJ databases">
        <title>Tapping the CABI collections for fungal endophytes: first genome assemblies for Collariella, Neodidymelliopsis, Ascochyta clinopodiicola, Didymella pomorum, Didymosphaeria variabile, Neocosmospora piperis and Neocucurbitaria cava.</title>
        <authorList>
            <person name="Hill R."/>
        </authorList>
    </citation>
    <scope>NUCLEOTIDE SEQUENCE</scope>
    <source>
        <strain evidence="5">IMI 355082</strain>
    </source>
</reference>
<evidence type="ECO:0000256" key="2">
    <source>
        <dbReference type="ARBA" id="ARBA00008300"/>
    </source>
</evidence>
<dbReference type="GO" id="GO:0019915">
    <property type="term" value="P:lipid storage"/>
    <property type="evidence" value="ECO:0007669"/>
    <property type="project" value="InterPro"/>
</dbReference>
<keyword evidence="4" id="KW-0378">Hydrolase</keyword>
<evidence type="ECO:0000256" key="1">
    <source>
        <dbReference type="ARBA" id="ARBA00004502"/>
    </source>
</evidence>
<keyword evidence="3" id="KW-0551">Lipid droplet</keyword>
<dbReference type="PANTHER" id="PTHR13390:SF0">
    <property type="entry name" value="LIPID DROPLET-ASSOCIATED HYDROLASE"/>
    <property type="match status" value="1"/>
</dbReference>
<dbReference type="InterPro" id="IPR029058">
    <property type="entry name" value="AB_hydrolase_fold"/>
</dbReference>
<protein>
    <recommendedName>
        <fullName evidence="7">Lipid droplet-associated hydrolase</fullName>
    </recommendedName>
</protein>
<dbReference type="OrthoDB" id="448051at2759"/>
<dbReference type="GO" id="GO:0016298">
    <property type="term" value="F:lipase activity"/>
    <property type="evidence" value="ECO:0007669"/>
    <property type="project" value="InterPro"/>
</dbReference>
<dbReference type="Pfam" id="PF10230">
    <property type="entry name" value="LIDHydrolase"/>
    <property type="match status" value="1"/>
</dbReference>
<dbReference type="InterPro" id="IPR019363">
    <property type="entry name" value="LDAH"/>
</dbReference>